<keyword evidence="2" id="KW-1185">Reference proteome</keyword>
<protein>
    <submittedName>
        <fullName evidence="1">Uncharacterized protein</fullName>
    </submittedName>
</protein>
<evidence type="ECO:0000313" key="2">
    <source>
        <dbReference type="Proteomes" id="UP001335648"/>
    </source>
</evidence>
<organism evidence="1 2">
    <name type="scientific">Champsocephalus esox</name>
    <name type="common">pike icefish</name>
    <dbReference type="NCBI Taxonomy" id="159716"/>
    <lineage>
        <taxon>Eukaryota</taxon>
        <taxon>Metazoa</taxon>
        <taxon>Chordata</taxon>
        <taxon>Craniata</taxon>
        <taxon>Vertebrata</taxon>
        <taxon>Euteleostomi</taxon>
        <taxon>Actinopterygii</taxon>
        <taxon>Neopterygii</taxon>
        <taxon>Teleostei</taxon>
        <taxon>Neoteleostei</taxon>
        <taxon>Acanthomorphata</taxon>
        <taxon>Eupercaria</taxon>
        <taxon>Perciformes</taxon>
        <taxon>Notothenioidei</taxon>
        <taxon>Channichthyidae</taxon>
        <taxon>Champsocephalus</taxon>
    </lineage>
</organism>
<dbReference type="Proteomes" id="UP001335648">
    <property type="component" value="Unassembled WGS sequence"/>
</dbReference>
<reference evidence="1 2" key="1">
    <citation type="journal article" date="2023" name="Mol. Biol. Evol.">
        <title>Genomics of Secondarily Temperate Adaptation in the Only Non-Antarctic Icefish.</title>
        <authorList>
            <person name="Rivera-Colon A.G."/>
            <person name="Rayamajhi N."/>
            <person name="Minhas B.F."/>
            <person name="Madrigal G."/>
            <person name="Bilyk K.T."/>
            <person name="Yoon V."/>
            <person name="Hune M."/>
            <person name="Gregory S."/>
            <person name="Cheng C.H.C."/>
            <person name="Catchen J.M."/>
        </authorList>
    </citation>
    <scope>NUCLEOTIDE SEQUENCE [LARGE SCALE GENOMIC DNA]</scope>
    <source>
        <strain evidence="1">JC2023a</strain>
    </source>
</reference>
<comment type="caution">
    <text evidence="1">The sequence shown here is derived from an EMBL/GenBank/DDBJ whole genome shotgun (WGS) entry which is preliminary data.</text>
</comment>
<evidence type="ECO:0000313" key="1">
    <source>
        <dbReference type="EMBL" id="KAK5899072.1"/>
    </source>
</evidence>
<dbReference type="EMBL" id="JAULUE010002052">
    <property type="protein sequence ID" value="KAK5899072.1"/>
    <property type="molecule type" value="Genomic_DNA"/>
</dbReference>
<gene>
    <name evidence="1" type="ORF">CesoFtcFv8_008588</name>
</gene>
<sequence length="69" mass="7516">MVLLTISPYSGPLWSWQVLFRSPDAGLGGAECCHMLDLSGASSKCAEQRDFNHELRALAEGGCAVYLRE</sequence>
<accession>A0AAN8C8L4</accession>
<proteinExistence type="predicted"/>
<dbReference type="AlphaFoldDB" id="A0AAN8C8L4"/>
<name>A0AAN8C8L4_9TELE</name>